<dbReference type="RefSeq" id="WP_053604259.1">
    <property type="nucleotide sequence ID" value="NZ_CP012600.1"/>
</dbReference>
<dbReference type="PATRIC" id="fig|1441095.3.peg.2942"/>
<dbReference type="InterPro" id="IPR011528">
    <property type="entry name" value="NERD"/>
</dbReference>
<dbReference type="AlphaFoldDB" id="A0A0M4FVA1"/>
<feature type="domain" description="NERD" evidence="1">
    <location>
        <begin position="41"/>
        <end position="158"/>
    </location>
</feature>
<name>A0A0M4FVA1_9BACI</name>
<dbReference type="Proteomes" id="UP000067625">
    <property type="component" value="Chromosome"/>
</dbReference>
<reference evidence="3" key="1">
    <citation type="submission" date="2015-08" db="EMBL/GenBank/DDBJ databases">
        <title>Genome sequencing project for genomic taxonomy and phylogenomics of Bacillus-like bacteria.</title>
        <authorList>
            <person name="Liu B."/>
            <person name="Wang J."/>
            <person name="Zhu Y."/>
            <person name="Liu G."/>
            <person name="Chen Q."/>
            <person name="Chen Z."/>
            <person name="Lan J."/>
            <person name="Che J."/>
            <person name="Ge C."/>
            <person name="Shi H."/>
            <person name="Pan Z."/>
            <person name="Liu X."/>
        </authorList>
    </citation>
    <scope>NUCLEOTIDE SEQUENCE [LARGE SCALE GENOMIC DNA]</scope>
    <source>
        <strain evidence="3">FJAT-4402</strain>
    </source>
</reference>
<sequence>MIVKDRKIPRKILIFKALLRRLPSNHPSRKKIEEELLKSYAGYRGEQSIDYHLTFLPADKYHLLHDLRLQNRQKHYFQMDTLILSPHFFLILEVKNISGSLYFDQVFHQLIRTVDGKEKGFPDPILQVKKQEKQLKYWLADNHYPSVPIVSLVVISNSSTIIRCSPNEKEMKEKVIHSNALPFKLEALEALHKTVKLSNKELKKISHRLYKNHQPIQPSILQQFQIAEKDILTGVHCPSCDRLPMKREEGKWKCDHCENSSNDAHLSSLDDYALLFSTEVTNQQIRRFLHMKSVKQSRSLLTSMNLHKTGMTKGRTYHLEPPQSF</sequence>
<evidence type="ECO:0000259" key="1">
    <source>
        <dbReference type="PROSITE" id="PS50965"/>
    </source>
</evidence>
<protein>
    <recommendedName>
        <fullName evidence="1">NERD domain-containing protein</fullName>
    </recommendedName>
</protein>
<gene>
    <name evidence="2" type="ORF">AM592_13410</name>
</gene>
<proteinExistence type="predicted"/>
<evidence type="ECO:0000313" key="2">
    <source>
        <dbReference type="EMBL" id="ALC82468.1"/>
    </source>
</evidence>
<evidence type="ECO:0000313" key="3">
    <source>
        <dbReference type="Proteomes" id="UP000067625"/>
    </source>
</evidence>
<dbReference type="PROSITE" id="PS50965">
    <property type="entry name" value="NERD"/>
    <property type="match status" value="1"/>
</dbReference>
<keyword evidence="3" id="KW-1185">Reference proteome</keyword>
<dbReference type="EMBL" id="CP012600">
    <property type="protein sequence ID" value="ALC82468.1"/>
    <property type="molecule type" value="Genomic_DNA"/>
</dbReference>
<dbReference type="OrthoDB" id="569879at2"/>
<accession>A0A0M4FVA1</accession>
<dbReference type="STRING" id="1441095.AM592_13410"/>
<dbReference type="Pfam" id="PF08378">
    <property type="entry name" value="NERD"/>
    <property type="match status" value="1"/>
</dbReference>
<organism evidence="2 3">
    <name type="scientific">Bacillus gobiensis</name>
    <dbReference type="NCBI Taxonomy" id="1441095"/>
    <lineage>
        <taxon>Bacteria</taxon>
        <taxon>Bacillati</taxon>
        <taxon>Bacillota</taxon>
        <taxon>Bacilli</taxon>
        <taxon>Bacillales</taxon>
        <taxon>Bacillaceae</taxon>
        <taxon>Bacillus</taxon>
    </lineage>
</organism>
<reference evidence="2 3" key="2">
    <citation type="journal article" date="2016" name="Int. J. Syst. Evol. Microbiol.">
        <title>Bacillus gobiensis sp. nov., isolated from a soil sample.</title>
        <authorList>
            <person name="Liu B."/>
            <person name="Liu G.H."/>
            <person name="Cetin S."/>
            <person name="Schumann P."/>
            <person name="Pan Z.Z."/>
            <person name="Chen Q.Q."/>
        </authorList>
    </citation>
    <scope>NUCLEOTIDE SEQUENCE [LARGE SCALE GENOMIC DNA]</scope>
    <source>
        <strain evidence="2 3">FJAT-4402</strain>
    </source>
</reference>